<dbReference type="Pfam" id="PF07714">
    <property type="entry name" value="PK_Tyr_Ser-Thr"/>
    <property type="match status" value="1"/>
</dbReference>
<sequence length="620" mass="70282">MAKDFRLFLFCVASFLHGAVRQTNGQGNCSMPDGPSNTTIERCDVSLRGSVCLQCPVSRFSTSLQWWIMREGQKEMIFRDGYSTNERYKIFLINKCHSSHYTLTVPNIIPGGNDGMYFCLVHGDDTAASFLIKVTATPIVSIRHNGYEHVKEIHTVEGTVETLQCFVQDAIPPTTVVWSLNGIDQKRELFNSSSNAVYNFTSDFKFTSSTSHEEVRCICSGPDILMREVSANFVIETKSKAKDEHNSESDGTTSLLAVITITLVCFLALIIILTVTFIVRRCKQRKRRFKAQSTPLPVLPISENLIHEDVLYESPDELQDVVYFYGDNVVYHRSDILLGKRLQSSGRMIRWTASLQNGNRPSFIANTLPDSSSRDDWCEIRLFAEYLRNIPKHVNIVDIVGCDTNKTPHFIYTEYVTNGTLKDFLGQSSDGNEYSTSIYSPHGDSATAYVKIKQLASFCYGVLDAMIFLESIDCDHPGVCAKKVLMNTRDVCKLYDFNACSTTKKFISGIDFERCSRLPWFAPETIFKRGYSRSSDSWSFAVFMWEVYSNGETPFIQRTLGNIKSAFDENPPLSQPKLCPNEIYLLMKRCLCLQPEKRIKLAKLKEELKRFIDGESDVSI</sequence>
<evidence type="ECO:0000256" key="6">
    <source>
        <dbReference type="PIRSR" id="PIRSR000615-3"/>
    </source>
</evidence>
<keyword evidence="5" id="KW-0325">Glycoprotein</keyword>
<evidence type="ECO:0000256" key="2">
    <source>
        <dbReference type="ARBA" id="ARBA00022692"/>
    </source>
</evidence>
<dbReference type="EMBL" id="MRZV01000891">
    <property type="protein sequence ID" value="PIK42932.1"/>
    <property type="molecule type" value="Genomic_DNA"/>
</dbReference>
<dbReference type="SUPFAM" id="SSF56112">
    <property type="entry name" value="Protein kinase-like (PK-like)"/>
    <property type="match status" value="1"/>
</dbReference>
<feature type="signal peptide" evidence="8">
    <location>
        <begin position="1"/>
        <end position="25"/>
    </location>
</feature>
<comment type="subcellular location">
    <subcellularLocation>
        <location evidence="1">Membrane</location>
        <topology evidence="1">Single-pass membrane protein</topology>
    </subcellularLocation>
</comment>
<organism evidence="11 12">
    <name type="scientific">Stichopus japonicus</name>
    <name type="common">Sea cucumber</name>
    <dbReference type="NCBI Taxonomy" id="307972"/>
    <lineage>
        <taxon>Eukaryota</taxon>
        <taxon>Metazoa</taxon>
        <taxon>Echinodermata</taxon>
        <taxon>Eleutherozoa</taxon>
        <taxon>Echinozoa</taxon>
        <taxon>Holothuroidea</taxon>
        <taxon>Aspidochirotacea</taxon>
        <taxon>Aspidochirotida</taxon>
        <taxon>Stichopodidae</taxon>
        <taxon>Apostichopus</taxon>
    </lineage>
</organism>
<proteinExistence type="predicted"/>
<evidence type="ECO:0000256" key="4">
    <source>
        <dbReference type="ARBA" id="ARBA00023136"/>
    </source>
</evidence>
<accession>A0A2G8K4L7</accession>
<keyword evidence="2 7" id="KW-0812">Transmembrane</keyword>
<dbReference type="SUPFAM" id="SSF48726">
    <property type="entry name" value="Immunoglobulin"/>
    <property type="match status" value="1"/>
</dbReference>
<evidence type="ECO:0000259" key="9">
    <source>
        <dbReference type="PROSITE" id="PS50011"/>
    </source>
</evidence>
<dbReference type="GO" id="GO:0005886">
    <property type="term" value="C:plasma membrane"/>
    <property type="evidence" value="ECO:0007669"/>
    <property type="project" value="TreeGrafter"/>
</dbReference>
<dbReference type="PROSITE" id="PS50835">
    <property type="entry name" value="IG_LIKE"/>
    <property type="match status" value="2"/>
</dbReference>
<feature type="binding site" evidence="6">
    <location>
        <position position="496"/>
    </location>
    <ligand>
        <name>Mg(2+)</name>
        <dbReference type="ChEBI" id="CHEBI:18420"/>
    </ligand>
</feature>
<gene>
    <name evidence="11" type="ORF">BSL78_20212</name>
</gene>
<keyword evidence="11" id="KW-0675">Receptor</keyword>
<feature type="transmembrane region" description="Helical" evidence="7">
    <location>
        <begin position="255"/>
        <end position="279"/>
    </location>
</feature>
<evidence type="ECO:0000256" key="3">
    <source>
        <dbReference type="ARBA" id="ARBA00022989"/>
    </source>
</evidence>
<protein>
    <submittedName>
        <fullName evidence="11">Chain B, Fgf Receptor 2 (Fgfr2) Kinase Domain</fullName>
    </submittedName>
</protein>
<dbReference type="GO" id="GO:0004714">
    <property type="term" value="F:transmembrane receptor protein tyrosine kinase activity"/>
    <property type="evidence" value="ECO:0007669"/>
    <property type="project" value="TreeGrafter"/>
</dbReference>
<feature type="chain" id="PRO_5013916634" evidence="8">
    <location>
        <begin position="26"/>
        <end position="620"/>
    </location>
</feature>
<evidence type="ECO:0000256" key="7">
    <source>
        <dbReference type="SAM" id="Phobius"/>
    </source>
</evidence>
<keyword evidence="4 7" id="KW-0472">Membrane</keyword>
<dbReference type="GO" id="GO:0005524">
    <property type="term" value="F:ATP binding"/>
    <property type="evidence" value="ECO:0007669"/>
    <property type="project" value="InterPro"/>
</dbReference>
<dbReference type="GO" id="GO:0007169">
    <property type="term" value="P:cell surface receptor protein tyrosine kinase signaling pathway"/>
    <property type="evidence" value="ECO:0007669"/>
    <property type="project" value="TreeGrafter"/>
</dbReference>
<evidence type="ECO:0000256" key="1">
    <source>
        <dbReference type="ARBA" id="ARBA00004167"/>
    </source>
</evidence>
<feature type="domain" description="Ig-like" evidence="10">
    <location>
        <begin position="35"/>
        <end position="135"/>
    </location>
</feature>
<evidence type="ECO:0000313" key="12">
    <source>
        <dbReference type="Proteomes" id="UP000230750"/>
    </source>
</evidence>
<dbReference type="PROSITE" id="PS50011">
    <property type="entry name" value="PROTEIN_KINASE_DOM"/>
    <property type="match status" value="1"/>
</dbReference>
<evidence type="ECO:0000256" key="8">
    <source>
        <dbReference type="SAM" id="SignalP"/>
    </source>
</evidence>
<dbReference type="PANTHER" id="PTHR24416:SF611">
    <property type="entry name" value="TYROSINE-PROTEIN KINASE TRANSMEMBRANE RECEPTOR ROR"/>
    <property type="match status" value="1"/>
</dbReference>
<comment type="caution">
    <text evidence="11">The sequence shown here is derived from an EMBL/GenBank/DDBJ whole genome shotgun (WGS) entry which is preliminary data.</text>
</comment>
<reference evidence="11 12" key="1">
    <citation type="journal article" date="2017" name="PLoS Biol.">
        <title>The sea cucumber genome provides insights into morphological evolution and visceral regeneration.</title>
        <authorList>
            <person name="Zhang X."/>
            <person name="Sun L."/>
            <person name="Yuan J."/>
            <person name="Sun Y."/>
            <person name="Gao Y."/>
            <person name="Zhang L."/>
            <person name="Li S."/>
            <person name="Dai H."/>
            <person name="Hamel J.F."/>
            <person name="Liu C."/>
            <person name="Yu Y."/>
            <person name="Liu S."/>
            <person name="Lin W."/>
            <person name="Guo K."/>
            <person name="Jin S."/>
            <person name="Xu P."/>
            <person name="Storey K.B."/>
            <person name="Huan P."/>
            <person name="Zhang T."/>
            <person name="Zhou Y."/>
            <person name="Zhang J."/>
            <person name="Lin C."/>
            <person name="Li X."/>
            <person name="Xing L."/>
            <person name="Huo D."/>
            <person name="Sun M."/>
            <person name="Wang L."/>
            <person name="Mercier A."/>
            <person name="Li F."/>
            <person name="Yang H."/>
            <person name="Xiang J."/>
        </authorList>
    </citation>
    <scope>NUCLEOTIDE SEQUENCE [LARGE SCALE GENOMIC DNA]</scope>
    <source>
        <strain evidence="11">Shaxun</strain>
        <tissue evidence="11">Muscle</tissue>
    </source>
</reference>
<evidence type="ECO:0000313" key="11">
    <source>
        <dbReference type="EMBL" id="PIK42932.1"/>
    </source>
</evidence>
<keyword evidence="3 7" id="KW-1133">Transmembrane helix</keyword>
<dbReference type="STRING" id="307972.A0A2G8K4L7"/>
<dbReference type="InterPro" id="IPR000719">
    <property type="entry name" value="Prot_kinase_dom"/>
</dbReference>
<name>A0A2G8K4L7_STIJA</name>
<dbReference type="OrthoDB" id="346907at2759"/>
<feature type="domain" description="Ig-like" evidence="10">
    <location>
        <begin position="138"/>
        <end position="230"/>
    </location>
</feature>
<keyword evidence="11" id="KW-0418">Kinase</keyword>
<feature type="domain" description="Protein kinase" evidence="9">
    <location>
        <begin position="336"/>
        <end position="612"/>
    </location>
</feature>
<dbReference type="InterPro" id="IPR007110">
    <property type="entry name" value="Ig-like_dom"/>
</dbReference>
<dbReference type="PIRSF" id="PIRSF000615">
    <property type="entry name" value="TyrPK_CSF1-R"/>
    <property type="match status" value="1"/>
</dbReference>
<evidence type="ECO:0000256" key="5">
    <source>
        <dbReference type="ARBA" id="ARBA00023180"/>
    </source>
</evidence>
<dbReference type="Gene3D" id="2.60.40.10">
    <property type="entry name" value="Immunoglobulins"/>
    <property type="match status" value="1"/>
</dbReference>
<dbReference type="InterPro" id="IPR001245">
    <property type="entry name" value="Ser-Thr/Tyr_kinase_cat_dom"/>
</dbReference>
<keyword evidence="8" id="KW-0732">Signal</keyword>
<evidence type="ECO:0000259" key="10">
    <source>
        <dbReference type="PROSITE" id="PS50835"/>
    </source>
</evidence>
<keyword evidence="12" id="KW-1185">Reference proteome</keyword>
<dbReference type="GO" id="GO:0043235">
    <property type="term" value="C:receptor complex"/>
    <property type="evidence" value="ECO:0007669"/>
    <property type="project" value="TreeGrafter"/>
</dbReference>
<dbReference type="InterPro" id="IPR013783">
    <property type="entry name" value="Ig-like_fold"/>
</dbReference>
<dbReference type="GO" id="GO:0046872">
    <property type="term" value="F:metal ion binding"/>
    <property type="evidence" value="ECO:0007669"/>
    <property type="project" value="UniProtKB-KW"/>
</dbReference>
<keyword evidence="6" id="KW-0460">Magnesium</keyword>
<dbReference type="InterPro" id="IPR050122">
    <property type="entry name" value="RTK"/>
</dbReference>
<keyword evidence="6" id="KW-0479">Metal-binding</keyword>
<dbReference type="Gene3D" id="1.10.510.10">
    <property type="entry name" value="Transferase(Phosphotransferase) domain 1"/>
    <property type="match status" value="1"/>
</dbReference>
<dbReference type="PANTHER" id="PTHR24416">
    <property type="entry name" value="TYROSINE-PROTEIN KINASE RECEPTOR"/>
    <property type="match status" value="1"/>
</dbReference>
<dbReference type="InterPro" id="IPR011009">
    <property type="entry name" value="Kinase-like_dom_sf"/>
</dbReference>
<dbReference type="Proteomes" id="UP000230750">
    <property type="component" value="Unassembled WGS sequence"/>
</dbReference>
<dbReference type="InterPro" id="IPR036179">
    <property type="entry name" value="Ig-like_dom_sf"/>
</dbReference>
<keyword evidence="11" id="KW-0808">Transferase</keyword>
<dbReference type="AlphaFoldDB" id="A0A2G8K4L7"/>
<dbReference type="PRINTS" id="PR00109">
    <property type="entry name" value="TYRKINASE"/>
</dbReference>